<keyword evidence="3" id="KW-1003">Cell membrane</keyword>
<dbReference type="GO" id="GO:0005886">
    <property type="term" value="C:plasma membrane"/>
    <property type="evidence" value="ECO:0007669"/>
    <property type="project" value="UniProtKB-SubCell"/>
</dbReference>
<dbReference type="RefSeq" id="XP_013394847.1">
    <property type="nucleotide sequence ID" value="XM_013539393.2"/>
</dbReference>
<dbReference type="PANTHER" id="PTHR33562:SF31">
    <property type="entry name" value="PROTEIN QUIVER"/>
    <property type="match status" value="1"/>
</dbReference>
<keyword evidence="15" id="KW-1185">Reference proteome</keyword>
<evidence type="ECO:0000256" key="6">
    <source>
        <dbReference type="ARBA" id="ARBA00023157"/>
    </source>
</evidence>
<dbReference type="GO" id="GO:0030431">
    <property type="term" value="P:sleep"/>
    <property type="evidence" value="ECO:0007669"/>
    <property type="project" value="InterPro"/>
</dbReference>
<dbReference type="GeneID" id="106162212"/>
<dbReference type="GO" id="GO:0048511">
    <property type="term" value="P:rhythmic process"/>
    <property type="evidence" value="ECO:0007669"/>
    <property type="project" value="UniProtKB-KW"/>
</dbReference>
<dbReference type="InterPro" id="IPR031424">
    <property type="entry name" value="QVR-like"/>
</dbReference>
<dbReference type="InParanoid" id="A0A1S3I9B8"/>
<evidence type="ECO:0000256" key="11">
    <source>
        <dbReference type="ARBA" id="ARBA00044561"/>
    </source>
</evidence>
<evidence type="ECO:0000256" key="10">
    <source>
        <dbReference type="ARBA" id="ARBA00044524"/>
    </source>
</evidence>
<dbReference type="Pfam" id="PF17064">
    <property type="entry name" value="QVR"/>
    <property type="match status" value="1"/>
</dbReference>
<dbReference type="GO" id="GO:0045121">
    <property type="term" value="C:membrane raft"/>
    <property type="evidence" value="ECO:0007669"/>
    <property type="project" value="UniProtKB-SubCell"/>
</dbReference>
<name>A0A1S3I9B8_LINAN</name>
<dbReference type="GO" id="GO:0032222">
    <property type="term" value="P:regulation of synaptic transmission, cholinergic"/>
    <property type="evidence" value="ECO:0007669"/>
    <property type="project" value="InterPro"/>
</dbReference>
<keyword evidence="6" id="KW-1015">Disulfide bond</keyword>
<dbReference type="KEGG" id="lak:106162212"/>
<evidence type="ECO:0000313" key="16">
    <source>
        <dbReference type="RefSeq" id="XP_013394847.1"/>
    </source>
</evidence>
<protein>
    <recommendedName>
        <fullName evidence="10">UPAR/Ly6 domain-containing protein qvr</fullName>
    </recommendedName>
    <alternativeName>
        <fullName evidence="11">Protein quiver</fullName>
    </alternativeName>
    <alternativeName>
        <fullName evidence="8">Protein sleepless</fullName>
    </alternativeName>
</protein>
<evidence type="ECO:0000256" key="3">
    <source>
        <dbReference type="ARBA" id="ARBA00022475"/>
    </source>
</evidence>
<comment type="subcellular location">
    <subcellularLocation>
        <location evidence="1">Cell membrane</location>
        <topology evidence="1">Lipid-anchor</topology>
        <topology evidence="1">GPI-anchor</topology>
        <orientation evidence="1">Extracellular side</orientation>
    </subcellularLocation>
    <subcellularLocation>
        <location evidence="9">Membrane raft</location>
        <topology evidence="9">Lipid-anchor</topology>
        <topology evidence="9">GPI-anchor</topology>
        <orientation evidence="9">Extracellular side</orientation>
    </subcellularLocation>
</comment>
<evidence type="ECO:0000256" key="4">
    <source>
        <dbReference type="ARBA" id="ARBA00022729"/>
    </source>
</evidence>
<evidence type="ECO:0000256" key="2">
    <source>
        <dbReference type="ARBA" id="ARBA00010522"/>
    </source>
</evidence>
<evidence type="ECO:0000256" key="5">
    <source>
        <dbReference type="ARBA" id="ARBA00023108"/>
    </source>
</evidence>
<keyword evidence="14" id="KW-1133">Transmembrane helix</keyword>
<sequence length="135" mass="15098">MEIYFLAAVFTTALSMGDAIRCYICHSGMLAGCKDTFDFSRLARASASLDMEPFVECEYGCQKSKTQSGDYSLVLRGCALGVQDHGCQYMQAKGADMWFCYCNSELCNSAQHRTANLWCYLLAIATCILIIYRRT</sequence>
<dbReference type="PANTHER" id="PTHR33562">
    <property type="entry name" value="ATILLA, ISOFORM B-RELATED-RELATED"/>
    <property type="match status" value="1"/>
</dbReference>
<feature type="transmembrane region" description="Helical" evidence="14">
    <location>
        <begin position="115"/>
        <end position="132"/>
    </location>
</feature>
<evidence type="ECO:0000256" key="14">
    <source>
        <dbReference type="SAM" id="Phobius"/>
    </source>
</evidence>
<evidence type="ECO:0000256" key="1">
    <source>
        <dbReference type="ARBA" id="ARBA00004471"/>
    </source>
</evidence>
<organism evidence="15 16">
    <name type="scientific">Lingula anatina</name>
    <name type="common">Brachiopod</name>
    <name type="synonym">Lingula unguis</name>
    <dbReference type="NCBI Taxonomy" id="7574"/>
    <lineage>
        <taxon>Eukaryota</taxon>
        <taxon>Metazoa</taxon>
        <taxon>Spiralia</taxon>
        <taxon>Lophotrochozoa</taxon>
        <taxon>Brachiopoda</taxon>
        <taxon>Linguliformea</taxon>
        <taxon>Lingulata</taxon>
        <taxon>Lingulida</taxon>
        <taxon>Linguloidea</taxon>
        <taxon>Lingulidae</taxon>
        <taxon>Lingula</taxon>
    </lineage>
</organism>
<evidence type="ECO:0000256" key="9">
    <source>
        <dbReference type="ARBA" id="ARBA00044499"/>
    </source>
</evidence>
<reference evidence="16" key="1">
    <citation type="submission" date="2025-08" db="UniProtKB">
        <authorList>
            <consortium name="RefSeq"/>
        </authorList>
    </citation>
    <scope>IDENTIFICATION</scope>
    <source>
        <tissue evidence="16">Gonads</tissue>
    </source>
</reference>
<comment type="subunit">
    <text evidence="13">Interacts (via loop 2 of the three-fingered Ly-6 domain) with Sh/shaker; this interaction may stabilize both components of the complex and may be required for targeting or retention of Sh/shaker to neural cell projections. Interacts (via loop 2 of the three-fingered Ly-6 domain) with nAChRalpha3 and potentially other nicotinic acetylcholine receptors; this interaction is required for antagonism of nicotinic acetylcholine receptors.</text>
</comment>
<evidence type="ECO:0000256" key="8">
    <source>
        <dbReference type="ARBA" id="ARBA00031037"/>
    </source>
</evidence>
<evidence type="ECO:0000256" key="13">
    <source>
        <dbReference type="ARBA" id="ARBA00046769"/>
    </source>
</evidence>
<dbReference type="AlphaFoldDB" id="A0A1S3I9B8"/>
<comment type="function">
    <text evidence="12">Bifunctional regulator of neuronal activity in the mushroom body, and possibly other regions of the brain, that acts as a signaling molecule required for homeostatic regulation of sleep under normal conditions and after sleep deprivation. Reduces neuronal excitability by enhancing Sh/shaker K(+) channel activity; possibly by stabilizing Sh/shaker to increase protein levels, accelerating its activation kinetics, slowing C-type inactivation and enhancing recovery from inactivation. Specifically affects the A-type K(+) current. Antagonizes nicotinic acetylcholine receptors (nAChRs) to reduce synaptic transmission, possibly by preventing their localization to the cell surface. Required for regulation of neuromuscular excitability and plasticity at neuromuscular junctions.</text>
</comment>
<dbReference type="Proteomes" id="UP000085678">
    <property type="component" value="Unplaced"/>
</dbReference>
<dbReference type="InterPro" id="IPR050975">
    <property type="entry name" value="Sleep_regulator"/>
</dbReference>
<accession>A0A1S3I9B8</accession>
<keyword evidence="14" id="KW-0472">Membrane</keyword>
<keyword evidence="5" id="KW-0090">Biological rhythms</keyword>
<evidence type="ECO:0000256" key="7">
    <source>
        <dbReference type="ARBA" id="ARBA00023180"/>
    </source>
</evidence>
<evidence type="ECO:0000256" key="12">
    <source>
        <dbReference type="ARBA" id="ARBA00045788"/>
    </source>
</evidence>
<keyword evidence="7" id="KW-0325">Glycoprotein</keyword>
<evidence type="ECO:0000313" key="15">
    <source>
        <dbReference type="Proteomes" id="UP000085678"/>
    </source>
</evidence>
<keyword evidence="14" id="KW-0812">Transmembrane</keyword>
<gene>
    <name evidence="16" type="primary">LOC106162212</name>
</gene>
<comment type="similarity">
    <text evidence="2">Belongs to the quiver family.</text>
</comment>
<keyword evidence="4" id="KW-0732">Signal</keyword>
<proteinExistence type="inferred from homology"/>